<dbReference type="Proteomes" id="UP000663874">
    <property type="component" value="Unassembled WGS sequence"/>
</dbReference>
<evidence type="ECO:0000256" key="1">
    <source>
        <dbReference type="RuleBase" id="RU367138"/>
    </source>
</evidence>
<keyword evidence="1" id="KW-0812">Transmembrane</keyword>
<feature type="transmembrane region" description="Helical" evidence="1">
    <location>
        <begin position="37"/>
        <end position="60"/>
    </location>
</feature>
<dbReference type="PANTHER" id="PTHR12250">
    <property type="entry name" value="PHOSPHATIDYLINOSITOL GLYCAN, CLASS N"/>
    <property type="match status" value="1"/>
</dbReference>
<organism evidence="2 3">
    <name type="scientific">Rotaria sordida</name>
    <dbReference type="NCBI Taxonomy" id="392033"/>
    <lineage>
        <taxon>Eukaryota</taxon>
        <taxon>Metazoa</taxon>
        <taxon>Spiralia</taxon>
        <taxon>Gnathifera</taxon>
        <taxon>Rotifera</taxon>
        <taxon>Eurotatoria</taxon>
        <taxon>Bdelloidea</taxon>
        <taxon>Philodinida</taxon>
        <taxon>Philodinidae</taxon>
        <taxon>Rotaria</taxon>
    </lineage>
</organism>
<comment type="similarity">
    <text evidence="1">Belongs to the PIGG/PIGN/PIGO family. PIGN subfamily.</text>
</comment>
<dbReference type="AlphaFoldDB" id="A0A820A9W7"/>
<keyword evidence="1" id="KW-0256">Endoplasmic reticulum</keyword>
<feature type="transmembrane region" description="Helical" evidence="1">
    <location>
        <begin position="7"/>
        <end position="25"/>
    </location>
</feature>
<keyword evidence="1" id="KW-1133">Transmembrane helix</keyword>
<dbReference type="GO" id="GO:0051377">
    <property type="term" value="F:mannose-ethanolamine phosphotransferase activity"/>
    <property type="evidence" value="ECO:0007669"/>
    <property type="project" value="UniProtKB-UniRule"/>
</dbReference>
<dbReference type="EC" id="2.-.-.-" evidence="1"/>
<dbReference type="InterPro" id="IPR007070">
    <property type="entry name" value="GPI_EtnP_transferase_1"/>
</dbReference>
<evidence type="ECO:0000313" key="3">
    <source>
        <dbReference type="Proteomes" id="UP000663874"/>
    </source>
</evidence>
<comment type="caution">
    <text evidence="2">The sequence shown here is derived from an EMBL/GenBank/DDBJ whole genome shotgun (WGS) entry which is preliminary data.</text>
</comment>
<gene>
    <name evidence="2" type="ORF">FNK824_LOCUS34805</name>
</gene>
<name>A0A820A9W7_9BILA</name>
<accession>A0A820A9W7</accession>
<keyword evidence="1" id="KW-0808">Transferase</keyword>
<dbReference type="GO" id="GO:0006506">
    <property type="term" value="P:GPI anchor biosynthetic process"/>
    <property type="evidence" value="ECO:0007669"/>
    <property type="project" value="UniProtKB-KW"/>
</dbReference>
<protein>
    <recommendedName>
        <fullName evidence="1">GPI ethanolamine phosphate transferase 1</fullName>
        <ecNumber evidence="1">2.-.-.-</ecNumber>
    </recommendedName>
</protein>
<dbReference type="EMBL" id="CAJOBE010014059">
    <property type="protein sequence ID" value="CAF4173269.1"/>
    <property type="molecule type" value="Genomic_DNA"/>
</dbReference>
<keyword evidence="1" id="KW-0337">GPI-anchor biosynthesis</keyword>
<sequence length="289" mass="34487">MIKNFRLYTLIICDLLALELFFFIKTEGSWLDIGESISRYVILMAMIVILIAFHFLAIIVNLTKSDLSQNNEQNIFARFYSNFVQLYRPVLSKSYSSELNYEQSIEHYRFIFNEKEYSKISEESIIMLNTNIIERTIIYHPTPNFEIIGTRYFYHRNPKENDSIEIELINPIDYIFRNVQKPDHYFYLSSFDNLEYLTEVPIMPYYEVIFNCTSLFSIDKQIRPPLLSYINKNIQWTPRYVLDLLLFNTDKQPTMHAYADIRNHGEQSIVIKEAEFIAGDKNLYQRPME</sequence>
<comment type="pathway">
    <text evidence="1">Glycolipid biosynthesis; glycosylphosphatidylinositol-anchor biosynthesis.</text>
</comment>
<dbReference type="PANTHER" id="PTHR12250:SF0">
    <property type="entry name" value="GPI ETHANOLAMINE PHOSPHATE TRANSFERASE 1"/>
    <property type="match status" value="1"/>
</dbReference>
<reference evidence="2" key="1">
    <citation type="submission" date="2021-02" db="EMBL/GenBank/DDBJ databases">
        <authorList>
            <person name="Nowell W R."/>
        </authorList>
    </citation>
    <scope>NUCLEOTIDE SEQUENCE</scope>
</reference>
<proteinExistence type="inferred from homology"/>
<keyword evidence="1" id="KW-0472">Membrane</keyword>
<feature type="non-terminal residue" evidence="2">
    <location>
        <position position="1"/>
    </location>
</feature>
<comment type="subcellular location">
    <subcellularLocation>
        <location evidence="1">Endoplasmic reticulum membrane</location>
        <topology evidence="1">Multi-pass membrane protein</topology>
    </subcellularLocation>
</comment>
<comment type="function">
    <text evidence="1">Ethanolamine phosphate transferase involved in glycosylphosphatidylinositol-anchor biosynthesis. Transfers ethanolamine phosphate to the first alpha-1,4-linked mannose of the glycosylphosphatidylinositol precursor of GPI-anchor.</text>
</comment>
<evidence type="ECO:0000313" key="2">
    <source>
        <dbReference type="EMBL" id="CAF4173269.1"/>
    </source>
</evidence>
<comment type="caution">
    <text evidence="1">Lacks conserved residue(s) required for the propagation of feature annotation.</text>
</comment>
<dbReference type="GO" id="GO:0005789">
    <property type="term" value="C:endoplasmic reticulum membrane"/>
    <property type="evidence" value="ECO:0007669"/>
    <property type="project" value="UniProtKB-SubCell"/>
</dbReference>